<sequence>MGVAAMSTGRQAKLAASHASQKFGWCNVYPGPTTGSCRRQRMMKPSPSLSHISGQVCPDSPPVSHPLPAWASSNRSNGDEALLYMSLQSGRLRLYFSFHSLALPPHPLFALATRAWPRNSVVSDGWSPDGHQQGVDLDDYWRQALK</sequence>
<keyword evidence="2" id="KW-1185">Reference proteome</keyword>
<organism evidence="1 2">
    <name type="scientific">Elysia crispata</name>
    <name type="common">lettuce slug</name>
    <dbReference type="NCBI Taxonomy" id="231223"/>
    <lineage>
        <taxon>Eukaryota</taxon>
        <taxon>Metazoa</taxon>
        <taxon>Spiralia</taxon>
        <taxon>Lophotrochozoa</taxon>
        <taxon>Mollusca</taxon>
        <taxon>Gastropoda</taxon>
        <taxon>Heterobranchia</taxon>
        <taxon>Euthyneura</taxon>
        <taxon>Panpulmonata</taxon>
        <taxon>Sacoglossa</taxon>
        <taxon>Placobranchoidea</taxon>
        <taxon>Plakobranchidae</taxon>
        <taxon>Elysia</taxon>
    </lineage>
</organism>
<dbReference type="AlphaFoldDB" id="A0AAE0ZSQ0"/>
<evidence type="ECO:0000313" key="1">
    <source>
        <dbReference type="EMBL" id="KAK3774875.1"/>
    </source>
</evidence>
<evidence type="ECO:0000313" key="2">
    <source>
        <dbReference type="Proteomes" id="UP001283361"/>
    </source>
</evidence>
<gene>
    <name evidence="1" type="ORF">RRG08_007234</name>
</gene>
<protein>
    <submittedName>
        <fullName evidence="1">Uncharacterized protein</fullName>
    </submittedName>
</protein>
<dbReference type="EMBL" id="JAWDGP010003379">
    <property type="protein sequence ID" value="KAK3774875.1"/>
    <property type="molecule type" value="Genomic_DNA"/>
</dbReference>
<comment type="caution">
    <text evidence="1">The sequence shown here is derived from an EMBL/GenBank/DDBJ whole genome shotgun (WGS) entry which is preliminary data.</text>
</comment>
<reference evidence="1" key="1">
    <citation type="journal article" date="2023" name="G3 (Bethesda)">
        <title>A reference genome for the long-term kleptoplast-retaining sea slug Elysia crispata morphotype clarki.</title>
        <authorList>
            <person name="Eastman K.E."/>
            <person name="Pendleton A.L."/>
            <person name="Shaikh M.A."/>
            <person name="Suttiyut T."/>
            <person name="Ogas R."/>
            <person name="Tomko P."/>
            <person name="Gavelis G."/>
            <person name="Widhalm J.R."/>
            <person name="Wisecaver J.H."/>
        </authorList>
    </citation>
    <scope>NUCLEOTIDE SEQUENCE</scope>
    <source>
        <strain evidence="1">ECLA1</strain>
    </source>
</reference>
<proteinExistence type="predicted"/>
<accession>A0AAE0ZSQ0</accession>
<dbReference type="Proteomes" id="UP001283361">
    <property type="component" value="Unassembled WGS sequence"/>
</dbReference>
<name>A0AAE0ZSQ0_9GAST</name>